<accession>A0ABS0MEU7</accession>
<feature type="signal peptide" evidence="1">
    <location>
        <begin position="1"/>
        <end position="25"/>
    </location>
</feature>
<name>A0ABS0MEU7_SERRU</name>
<proteinExistence type="predicted"/>
<evidence type="ECO:0000313" key="3">
    <source>
        <dbReference type="Proteomes" id="UP000624159"/>
    </source>
</evidence>
<comment type="caution">
    <text evidence="2">The sequence shown here is derived from an EMBL/GenBank/DDBJ whole genome shotgun (WGS) entry which is preliminary data.</text>
</comment>
<keyword evidence="1" id="KW-0732">Signal</keyword>
<dbReference type="Proteomes" id="UP000624159">
    <property type="component" value="Unassembled WGS sequence"/>
</dbReference>
<dbReference type="EMBL" id="JADULK010000007">
    <property type="protein sequence ID" value="MBH1930891.1"/>
    <property type="molecule type" value="Genomic_DNA"/>
</dbReference>
<evidence type="ECO:0000256" key="1">
    <source>
        <dbReference type="SAM" id="SignalP"/>
    </source>
</evidence>
<protein>
    <submittedName>
        <fullName evidence="2">Uncharacterized protein</fullName>
    </submittedName>
</protein>
<feature type="chain" id="PRO_5045676420" evidence="1">
    <location>
        <begin position="26"/>
        <end position="206"/>
    </location>
</feature>
<sequence length="206" mass="23011">MQMITSSTVVGLALAPLFFSVQVQALQAPAPVVQIASNQSSSDRRARITAGAVRALNYDVRKSLEKLSISNQKMLSEIGITLEMIDRGEEVEFSHTLYSSAMSTVRSIQDTAESTREFFDKILCVLPTHLKEMIETLKSDTLAGMLEVIESMNKIGEIETKLQERKMTVVVIDQDRMNAALTSPRVLVDRKLSREEKRKLILQHAS</sequence>
<dbReference type="RefSeq" id="WP_197664494.1">
    <property type="nucleotide sequence ID" value="NZ_JADULK010000007.1"/>
</dbReference>
<evidence type="ECO:0000313" key="2">
    <source>
        <dbReference type="EMBL" id="MBH1930891.1"/>
    </source>
</evidence>
<organism evidence="2 3">
    <name type="scientific">Serratia rubidaea</name>
    <name type="common">Serratia marinorubra</name>
    <dbReference type="NCBI Taxonomy" id="61652"/>
    <lineage>
        <taxon>Bacteria</taxon>
        <taxon>Pseudomonadati</taxon>
        <taxon>Pseudomonadota</taxon>
        <taxon>Gammaproteobacteria</taxon>
        <taxon>Enterobacterales</taxon>
        <taxon>Yersiniaceae</taxon>
        <taxon>Serratia</taxon>
    </lineage>
</organism>
<keyword evidence="3" id="KW-1185">Reference proteome</keyword>
<reference evidence="2 3" key="1">
    <citation type="submission" date="2020-11" db="EMBL/GenBank/DDBJ databases">
        <title>Enhanced detection system for hospital associated transmission using whole genome sequencing surveillance.</title>
        <authorList>
            <person name="Harrison L.H."/>
            <person name="Van Tyne D."/>
            <person name="Marsh J.W."/>
            <person name="Griffith M.P."/>
            <person name="Snyder D.J."/>
            <person name="Cooper V.S."/>
            <person name="Mustapha M."/>
        </authorList>
    </citation>
    <scope>NUCLEOTIDE SEQUENCE [LARGE SCALE GENOMIC DNA]</scope>
    <source>
        <strain evidence="2 3">SER00230</strain>
    </source>
</reference>
<gene>
    <name evidence="2" type="ORF">I5U13_14635</name>
</gene>